<dbReference type="InterPro" id="IPR008920">
    <property type="entry name" value="TF_FadR/GntR_C"/>
</dbReference>
<dbReference type="Proteomes" id="UP000319094">
    <property type="component" value="Unassembled WGS sequence"/>
</dbReference>
<dbReference type="Pfam" id="PF07729">
    <property type="entry name" value="FCD"/>
    <property type="match status" value="1"/>
</dbReference>
<dbReference type="InterPro" id="IPR011711">
    <property type="entry name" value="GntR_C"/>
</dbReference>
<reference evidence="5 6" key="1">
    <citation type="submission" date="2019-06" db="EMBL/GenBank/DDBJ databases">
        <title>Sequencing the genomes of 1000 actinobacteria strains.</title>
        <authorList>
            <person name="Klenk H.-P."/>
        </authorList>
    </citation>
    <scope>NUCLEOTIDE SEQUENCE [LARGE SCALE GENOMIC DNA]</scope>
    <source>
        <strain evidence="5 6">DSM 8803</strain>
    </source>
</reference>
<name>A0A542Y2T6_9MICO</name>
<accession>A0A542Y2T6</accession>
<dbReference type="PANTHER" id="PTHR43537">
    <property type="entry name" value="TRANSCRIPTIONAL REGULATOR, GNTR FAMILY"/>
    <property type="match status" value="1"/>
</dbReference>
<protein>
    <submittedName>
        <fullName evidence="5">GntR family transcriptional regulator</fullName>
    </submittedName>
</protein>
<keyword evidence="3" id="KW-0804">Transcription</keyword>
<evidence type="ECO:0000256" key="2">
    <source>
        <dbReference type="ARBA" id="ARBA00023125"/>
    </source>
</evidence>
<dbReference type="InterPro" id="IPR036388">
    <property type="entry name" value="WH-like_DNA-bd_sf"/>
</dbReference>
<proteinExistence type="predicted"/>
<dbReference type="PRINTS" id="PR00035">
    <property type="entry name" value="HTHGNTR"/>
</dbReference>
<dbReference type="InterPro" id="IPR036390">
    <property type="entry name" value="WH_DNA-bd_sf"/>
</dbReference>
<keyword evidence="2" id="KW-0238">DNA-binding</keyword>
<keyword evidence="1" id="KW-0805">Transcription regulation</keyword>
<evidence type="ECO:0000313" key="5">
    <source>
        <dbReference type="EMBL" id="TQL42371.1"/>
    </source>
</evidence>
<evidence type="ECO:0000259" key="4">
    <source>
        <dbReference type="PROSITE" id="PS50949"/>
    </source>
</evidence>
<dbReference type="AlphaFoldDB" id="A0A542Y2T6"/>
<dbReference type="SMART" id="SM00895">
    <property type="entry name" value="FCD"/>
    <property type="match status" value="1"/>
</dbReference>
<dbReference type="Gene3D" id="1.20.120.530">
    <property type="entry name" value="GntR ligand-binding domain-like"/>
    <property type="match status" value="1"/>
</dbReference>
<evidence type="ECO:0000313" key="6">
    <source>
        <dbReference type="Proteomes" id="UP000319094"/>
    </source>
</evidence>
<evidence type="ECO:0000256" key="1">
    <source>
        <dbReference type="ARBA" id="ARBA00023015"/>
    </source>
</evidence>
<dbReference type="InterPro" id="IPR000524">
    <property type="entry name" value="Tscrpt_reg_HTH_GntR"/>
</dbReference>
<dbReference type="STRING" id="55969.SD72_02395"/>
<dbReference type="EMBL" id="VFON01000001">
    <property type="protein sequence ID" value="TQL42371.1"/>
    <property type="molecule type" value="Genomic_DNA"/>
</dbReference>
<evidence type="ECO:0000256" key="3">
    <source>
        <dbReference type="ARBA" id="ARBA00023163"/>
    </source>
</evidence>
<dbReference type="SUPFAM" id="SSF46785">
    <property type="entry name" value="Winged helix' DNA-binding domain"/>
    <property type="match status" value="1"/>
</dbReference>
<dbReference type="CDD" id="cd07377">
    <property type="entry name" value="WHTH_GntR"/>
    <property type="match status" value="1"/>
</dbReference>
<dbReference type="GO" id="GO:0003677">
    <property type="term" value="F:DNA binding"/>
    <property type="evidence" value="ECO:0007669"/>
    <property type="project" value="UniProtKB-KW"/>
</dbReference>
<dbReference type="Gene3D" id="1.10.10.10">
    <property type="entry name" value="Winged helix-like DNA-binding domain superfamily/Winged helix DNA-binding domain"/>
    <property type="match status" value="1"/>
</dbReference>
<organism evidence="5 6">
    <name type="scientific">Leucobacter komagatae</name>
    <dbReference type="NCBI Taxonomy" id="55969"/>
    <lineage>
        <taxon>Bacteria</taxon>
        <taxon>Bacillati</taxon>
        <taxon>Actinomycetota</taxon>
        <taxon>Actinomycetes</taxon>
        <taxon>Micrococcales</taxon>
        <taxon>Microbacteriaceae</taxon>
        <taxon>Leucobacter</taxon>
    </lineage>
</organism>
<dbReference type="Pfam" id="PF00392">
    <property type="entry name" value="GntR"/>
    <property type="match status" value="1"/>
</dbReference>
<dbReference type="PANTHER" id="PTHR43537:SF5">
    <property type="entry name" value="UXU OPERON TRANSCRIPTIONAL REGULATOR"/>
    <property type="match status" value="1"/>
</dbReference>
<keyword evidence="6" id="KW-1185">Reference proteome</keyword>
<dbReference type="PROSITE" id="PS50949">
    <property type="entry name" value="HTH_GNTR"/>
    <property type="match status" value="1"/>
</dbReference>
<dbReference type="SUPFAM" id="SSF48008">
    <property type="entry name" value="GntR ligand-binding domain-like"/>
    <property type="match status" value="1"/>
</dbReference>
<comment type="caution">
    <text evidence="5">The sequence shown here is derived from an EMBL/GenBank/DDBJ whole genome shotgun (WGS) entry which is preliminary data.</text>
</comment>
<gene>
    <name evidence="5" type="ORF">FB468_0361</name>
</gene>
<feature type="domain" description="HTH gntR-type" evidence="4">
    <location>
        <begin position="3"/>
        <end position="70"/>
    </location>
</feature>
<dbReference type="GO" id="GO:0003700">
    <property type="term" value="F:DNA-binding transcription factor activity"/>
    <property type="evidence" value="ECO:0007669"/>
    <property type="project" value="InterPro"/>
</dbReference>
<sequence length="228" mass="24733">MVVSNVERIRSVLRERIVMGDLTAGTHLNEIALSREFGVSRVPVREAIRALESEGLVDSKLYFGSRVTALPAEDAADLFDIREEIERATARKAARRAPALREAADEDWAAIRAEITEILAEGDAALAEKRLDLLVGLNMRFHQAVAGLAGSSVLSALLVTIAGSIERLYKADAPQRSKTSWPEHHTIIEAIDAGDVDAAGNAMAGHVRRSKRSYFRGLPKEAVAPSEA</sequence>
<dbReference type="SMART" id="SM00345">
    <property type="entry name" value="HTH_GNTR"/>
    <property type="match status" value="1"/>
</dbReference>